<gene>
    <name evidence="1" type="ORF">H0485_01645</name>
</gene>
<dbReference type="EMBL" id="JACDXX010000001">
    <property type="protein sequence ID" value="MCB5408711.1"/>
    <property type="molecule type" value="Genomic_DNA"/>
</dbReference>
<accession>A0ABS8CH38</accession>
<proteinExistence type="predicted"/>
<organism evidence="1 2">
    <name type="scientific">Pseudogemmobacter faecipullorum</name>
    <dbReference type="NCBI Taxonomy" id="2755041"/>
    <lineage>
        <taxon>Bacteria</taxon>
        <taxon>Pseudomonadati</taxon>
        <taxon>Pseudomonadota</taxon>
        <taxon>Alphaproteobacteria</taxon>
        <taxon>Rhodobacterales</taxon>
        <taxon>Paracoccaceae</taxon>
        <taxon>Pseudogemmobacter</taxon>
    </lineage>
</organism>
<reference evidence="1 2" key="1">
    <citation type="submission" date="2020-07" db="EMBL/GenBank/DDBJ databases">
        <title>Pseudogemmobacter sp. nov., isolated from poultry manure in Taiwan.</title>
        <authorList>
            <person name="Lin S.-Y."/>
            <person name="Tang Y.-S."/>
            <person name="Young C.-C."/>
        </authorList>
    </citation>
    <scope>NUCLEOTIDE SEQUENCE [LARGE SCALE GENOMIC DNA]</scope>
    <source>
        <strain evidence="1 2">CC-YST710</strain>
    </source>
</reference>
<evidence type="ECO:0000313" key="2">
    <source>
        <dbReference type="Proteomes" id="UP001198571"/>
    </source>
</evidence>
<comment type="caution">
    <text evidence="1">The sequence shown here is derived from an EMBL/GenBank/DDBJ whole genome shotgun (WGS) entry which is preliminary data.</text>
</comment>
<sequence>MDELTIRALYASVVEDEGTIFIGFAEGEDETEPYVLIRQEGAGAPIWFEVADESLGAEEAVEKVVLGEKGLTFVIAADKIAKIGGAAEVPVQIGPATEDADQAIEALRDMFGTRFEG</sequence>
<protein>
    <submittedName>
        <fullName evidence="1">Uncharacterized protein</fullName>
    </submittedName>
</protein>
<evidence type="ECO:0000313" key="1">
    <source>
        <dbReference type="EMBL" id="MCB5408711.1"/>
    </source>
</evidence>
<dbReference type="Proteomes" id="UP001198571">
    <property type="component" value="Unassembled WGS sequence"/>
</dbReference>
<name>A0ABS8CH38_9RHOB</name>
<dbReference type="RefSeq" id="WP_226933585.1">
    <property type="nucleotide sequence ID" value="NZ_JACDXX010000001.1"/>
</dbReference>
<keyword evidence="2" id="KW-1185">Reference proteome</keyword>